<evidence type="ECO:0000313" key="1">
    <source>
        <dbReference type="EMBL" id="EMD34929.1"/>
    </source>
</evidence>
<dbReference type="AlphaFoldDB" id="M2PG50"/>
<keyword evidence="2" id="KW-1185">Reference proteome</keyword>
<dbReference type="HOGENOM" id="CLU_1320748_0_0_1"/>
<dbReference type="PANTHER" id="PTHR11909">
    <property type="entry name" value="CASEIN KINASE-RELATED"/>
    <property type="match status" value="1"/>
</dbReference>
<sequence length="208" mass="24120">MGMNEYQNVLFIFDFGVCKLCLDPIPGKHIPFRKGRRHIGTARYSSYNSHFGRELCRRDDIEAFGTTLLCLLHDRLPCQGIYAPNEDAKLLRIGEMKAGNAMRKLLAQSPPELTALFDHSRSLPFEEKPDYDFIRGILLRRMQTERWENNGLFDWIDPKFLKRGTLLPGECLWDPEVAFDTFQHVQMEWALRVEMAAGALWNLARMLA</sequence>
<dbReference type="SUPFAM" id="SSF56112">
    <property type="entry name" value="Protein kinase-like (PK-like)"/>
    <property type="match status" value="1"/>
</dbReference>
<dbReference type="STRING" id="914234.M2PG50"/>
<reference evidence="1 2" key="1">
    <citation type="journal article" date="2012" name="Proc. Natl. Acad. Sci. U.S.A.">
        <title>Comparative genomics of Ceriporiopsis subvermispora and Phanerochaete chrysosporium provide insight into selective ligninolysis.</title>
        <authorList>
            <person name="Fernandez-Fueyo E."/>
            <person name="Ruiz-Duenas F.J."/>
            <person name="Ferreira P."/>
            <person name="Floudas D."/>
            <person name="Hibbett D.S."/>
            <person name="Canessa P."/>
            <person name="Larrondo L.F."/>
            <person name="James T.Y."/>
            <person name="Seelenfreund D."/>
            <person name="Lobos S."/>
            <person name="Polanco R."/>
            <person name="Tello M."/>
            <person name="Honda Y."/>
            <person name="Watanabe T."/>
            <person name="Watanabe T."/>
            <person name="Ryu J.S."/>
            <person name="Kubicek C.P."/>
            <person name="Schmoll M."/>
            <person name="Gaskell J."/>
            <person name="Hammel K.E."/>
            <person name="St John F.J."/>
            <person name="Vanden Wymelenberg A."/>
            <person name="Sabat G."/>
            <person name="Splinter BonDurant S."/>
            <person name="Syed K."/>
            <person name="Yadav J.S."/>
            <person name="Doddapaneni H."/>
            <person name="Subramanian V."/>
            <person name="Lavin J.L."/>
            <person name="Oguiza J.A."/>
            <person name="Perez G."/>
            <person name="Pisabarro A.G."/>
            <person name="Ramirez L."/>
            <person name="Santoyo F."/>
            <person name="Master E."/>
            <person name="Coutinho P.M."/>
            <person name="Henrissat B."/>
            <person name="Lombard V."/>
            <person name="Magnuson J.K."/>
            <person name="Kuees U."/>
            <person name="Hori C."/>
            <person name="Igarashi K."/>
            <person name="Samejima M."/>
            <person name="Held B.W."/>
            <person name="Barry K.W."/>
            <person name="LaButti K.M."/>
            <person name="Lapidus A."/>
            <person name="Lindquist E.A."/>
            <person name="Lucas S.M."/>
            <person name="Riley R."/>
            <person name="Salamov A.A."/>
            <person name="Hoffmeister D."/>
            <person name="Schwenk D."/>
            <person name="Hadar Y."/>
            <person name="Yarden O."/>
            <person name="de Vries R.P."/>
            <person name="Wiebenga A."/>
            <person name="Stenlid J."/>
            <person name="Eastwood D."/>
            <person name="Grigoriev I.V."/>
            <person name="Berka R.M."/>
            <person name="Blanchette R.A."/>
            <person name="Kersten P."/>
            <person name="Martinez A.T."/>
            <person name="Vicuna R."/>
            <person name="Cullen D."/>
        </authorList>
    </citation>
    <scope>NUCLEOTIDE SEQUENCE [LARGE SCALE GENOMIC DNA]</scope>
    <source>
        <strain evidence="1 2">B</strain>
    </source>
</reference>
<evidence type="ECO:0008006" key="3">
    <source>
        <dbReference type="Google" id="ProtNLM"/>
    </source>
</evidence>
<dbReference type="Proteomes" id="UP000016930">
    <property type="component" value="Unassembled WGS sequence"/>
</dbReference>
<name>M2PG50_CERS8</name>
<dbReference type="OrthoDB" id="3258886at2759"/>
<evidence type="ECO:0000313" key="2">
    <source>
        <dbReference type="Proteomes" id="UP000016930"/>
    </source>
</evidence>
<dbReference type="InterPro" id="IPR050235">
    <property type="entry name" value="CK1_Ser-Thr_kinase"/>
</dbReference>
<protein>
    <recommendedName>
        <fullName evidence="3">Protein kinase domain-containing protein</fullName>
    </recommendedName>
</protein>
<proteinExistence type="predicted"/>
<dbReference type="Gene3D" id="1.10.510.10">
    <property type="entry name" value="Transferase(Phosphotransferase) domain 1"/>
    <property type="match status" value="1"/>
</dbReference>
<dbReference type="EMBL" id="KB445801">
    <property type="protein sequence ID" value="EMD34929.1"/>
    <property type="molecule type" value="Genomic_DNA"/>
</dbReference>
<organism evidence="1 2">
    <name type="scientific">Ceriporiopsis subvermispora (strain B)</name>
    <name type="common">White-rot fungus</name>
    <name type="synonym">Gelatoporia subvermispora</name>
    <dbReference type="NCBI Taxonomy" id="914234"/>
    <lineage>
        <taxon>Eukaryota</taxon>
        <taxon>Fungi</taxon>
        <taxon>Dikarya</taxon>
        <taxon>Basidiomycota</taxon>
        <taxon>Agaricomycotina</taxon>
        <taxon>Agaricomycetes</taxon>
        <taxon>Polyporales</taxon>
        <taxon>Gelatoporiaceae</taxon>
        <taxon>Gelatoporia</taxon>
    </lineage>
</organism>
<dbReference type="InterPro" id="IPR011009">
    <property type="entry name" value="Kinase-like_dom_sf"/>
</dbReference>
<accession>M2PG50</accession>
<gene>
    <name evidence="1" type="ORF">CERSUDRAFT_96841</name>
</gene>